<dbReference type="Pfam" id="PF13520">
    <property type="entry name" value="AA_permease_2"/>
    <property type="match status" value="1"/>
</dbReference>
<evidence type="ECO:0000256" key="5">
    <source>
        <dbReference type="ARBA" id="ARBA00022989"/>
    </source>
</evidence>
<dbReference type="GO" id="GO:0022857">
    <property type="term" value="F:transmembrane transporter activity"/>
    <property type="evidence" value="ECO:0007669"/>
    <property type="project" value="InterPro"/>
</dbReference>
<proteinExistence type="predicted"/>
<evidence type="ECO:0008006" key="10">
    <source>
        <dbReference type="Google" id="ProtNLM"/>
    </source>
</evidence>
<gene>
    <name evidence="8" type="ORF">Hs30E_07190</name>
</gene>
<keyword evidence="5 7" id="KW-1133">Transmembrane helix</keyword>
<evidence type="ECO:0000313" key="9">
    <source>
        <dbReference type="Proteomes" id="UP000480303"/>
    </source>
</evidence>
<evidence type="ECO:0000256" key="3">
    <source>
        <dbReference type="ARBA" id="ARBA00022475"/>
    </source>
</evidence>
<comment type="caution">
    <text evidence="8">The sequence shown here is derived from an EMBL/GenBank/DDBJ whole genome shotgun (WGS) entry which is preliminary data.</text>
</comment>
<dbReference type="PANTHER" id="PTHR42770:SF15">
    <property type="entry name" value="GLUTAMATE_GAMMA-AMINOBUTYRATE ANTIPORTER-RELATED"/>
    <property type="match status" value="1"/>
</dbReference>
<accession>A0A6A0BCS7</accession>
<evidence type="ECO:0000256" key="6">
    <source>
        <dbReference type="ARBA" id="ARBA00023136"/>
    </source>
</evidence>
<comment type="subcellular location">
    <subcellularLocation>
        <location evidence="1">Cell membrane</location>
        <topology evidence="1">Multi-pass membrane protein</topology>
    </subcellularLocation>
</comment>
<dbReference type="Proteomes" id="UP000480303">
    <property type="component" value="Unassembled WGS sequence"/>
</dbReference>
<evidence type="ECO:0000256" key="7">
    <source>
        <dbReference type="SAM" id="Phobius"/>
    </source>
</evidence>
<reference evidence="8 9" key="1">
    <citation type="submission" date="2020-02" db="EMBL/GenBank/DDBJ databases">
        <title>Draft genome sequence of Lactococcus sp. Hs30E4-3.</title>
        <authorList>
            <person name="Noda S."/>
            <person name="Yuki M."/>
            <person name="Ohkuma M."/>
        </authorList>
    </citation>
    <scope>NUCLEOTIDE SEQUENCE [LARGE SCALE GENOMIC DNA]</scope>
    <source>
        <strain evidence="8 9">Hs30E4-3</strain>
    </source>
</reference>
<keyword evidence="9" id="KW-1185">Reference proteome</keyword>
<organism evidence="8 9">
    <name type="scientific">Pseudolactococcus hodotermopsidis</name>
    <dbReference type="NCBI Taxonomy" id="2709157"/>
    <lineage>
        <taxon>Bacteria</taxon>
        <taxon>Bacillati</taxon>
        <taxon>Bacillota</taxon>
        <taxon>Bacilli</taxon>
        <taxon>Lactobacillales</taxon>
        <taxon>Streptococcaceae</taxon>
        <taxon>Pseudolactococcus</taxon>
    </lineage>
</organism>
<dbReference type="PANTHER" id="PTHR42770">
    <property type="entry name" value="AMINO ACID TRANSPORTER-RELATED"/>
    <property type="match status" value="1"/>
</dbReference>
<evidence type="ECO:0000256" key="4">
    <source>
        <dbReference type="ARBA" id="ARBA00022692"/>
    </source>
</evidence>
<evidence type="ECO:0000256" key="2">
    <source>
        <dbReference type="ARBA" id="ARBA00022448"/>
    </source>
</evidence>
<sequence length="153" mass="16999">MATKTKQLTLFGFFALTASMVLDVYEYPTFATSQLNLIFFLIVGGLLWFFPAALCSAEMATIPEWEKGGVFTWVSETLGEGFGFMAIFFQWFQITVGFVTMIYFMISALSNVLSWSALDSNPILKTIAVLVIFWLVTLNSSVGLVLPNFIKGA</sequence>
<keyword evidence="6 7" id="KW-0472">Membrane</keyword>
<evidence type="ECO:0000313" key="8">
    <source>
        <dbReference type="EMBL" id="GFH42168.1"/>
    </source>
</evidence>
<feature type="transmembrane region" description="Helical" evidence="7">
    <location>
        <begin position="37"/>
        <end position="61"/>
    </location>
</feature>
<dbReference type="EMBL" id="BLLI01000014">
    <property type="protein sequence ID" value="GFH42168.1"/>
    <property type="molecule type" value="Genomic_DNA"/>
</dbReference>
<feature type="transmembrane region" description="Helical" evidence="7">
    <location>
        <begin position="126"/>
        <end position="150"/>
    </location>
</feature>
<dbReference type="InterPro" id="IPR050367">
    <property type="entry name" value="APC_superfamily"/>
</dbReference>
<keyword evidence="4 7" id="KW-0812">Transmembrane</keyword>
<evidence type="ECO:0000256" key="1">
    <source>
        <dbReference type="ARBA" id="ARBA00004651"/>
    </source>
</evidence>
<protein>
    <recommendedName>
        <fullName evidence="10">Glutamate:gamma-aminobutyrate antiporter</fullName>
    </recommendedName>
</protein>
<dbReference type="AlphaFoldDB" id="A0A6A0BCS7"/>
<dbReference type="GO" id="GO:0005886">
    <property type="term" value="C:plasma membrane"/>
    <property type="evidence" value="ECO:0007669"/>
    <property type="project" value="UniProtKB-SubCell"/>
</dbReference>
<keyword evidence="3" id="KW-1003">Cell membrane</keyword>
<dbReference type="InterPro" id="IPR002293">
    <property type="entry name" value="AA/rel_permease1"/>
</dbReference>
<keyword evidence="2" id="KW-0813">Transport</keyword>
<name>A0A6A0BCS7_9LACT</name>